<dbReference type="GO" id="GO:0090263">
    <property type="term" value="P:positive regulation of canonical Wnt signaling pathway"/>
    <property type="evidence" value="ECO:0000318"/>
    <property type="project" value="GO_Central"/>
</dbReference>
<proteinExistence type="inferred from homology"/>
<dbReference type="OMA" id="TICKVCM"/>
<evidence type="ECO:0000313" key="9">
    <source>
        <dbReference type="Proteomes" id="UP000007062"/>
    </source>
</evidence>
<dbReference type="FunFam" id="1.10.1170.10:FF:000002">
    <property type="entry name" value="Baculoviral IAP repeat containing 7"/>
    <property type="match status" value="1"/>
</dbReference>
<evidence type="ECO:0000313" key="7">
    <source>
        <dbReference type="EMBL" id="EAA04309.2"/>
    </source>
</evidence>
<dbReference type="SMART" id="SM00238">
    <property type="entry name" value="BIR"/>
    <property type="match status" value="2"/>
</dbReference>
<dbReference type="GO" id="GO:0061630">
    <property type="term" value="F:ubiquitin protein ligase activity"/>
    <property type="evidence" value="ECO:0000318"/>
    <property type="project" value="GO_Central"/>
</dbReference>
<dbReference type="CDD" id="cd00022">
    <property type="entry name" value="BIR"/>
    <property type="match status" value="2"/>
</dbReference>
<dbReference type="STRING" id="7165.Q7QJ54"/>
<dbReference type="GO" id="GO:0005737">
    <property type="term" value="C:cytoplasm"/>
    <property type="evidence" value="ECO:0000318"/>
    <property type="project" value="GO_Central"/>
</dbReference>
<keyword evidence="2" id="KW-0479">Metal-binding</keyword>
<evidence type="ECO:0000256" key="3">
    <source>
        <dbReference type="ARBA" id="ARBA00022771"/>
    </source>
</evidence>
<keyword evidence="3 5" id="KW-0863">Zinc-finger</keyword>
<dbReference type="GO" id="GO:0008270">
    <property type="term" value="F:zinc ion binding"/>
    <property type="evidence" value="ECO:0007669"/>
    <property type="project" value="UniProtKB-KW"/>
</dbReference>
<evidence type="ECO:0000256" key="5">
    <source>
        <dbReference type="PROSITE-ProRule" id="PRU00175"/>
    </source>
</evidence>
<organism evidence="7">
    <name type="scientific">Anopheles gambiae</name>
    <name type="common">African malaria mosquito</name>
    <dbReference type="NCBI Taxonomy" id="7165"/>
    <lineage>
        <taxon>Eukaryota</taxon>
        <taxon>Metazoa</taxon>
        <taxon>Ecdysozoa</taxon>
        <taxon>Arthropoda</taxon>
        <taxon>Hexapoda</taxon>
        <taxon>Insecta</taxon>
        <taxon>Pterygota</taxon>
        <taxon>Neoptera</taxon>
        <taxon>Endopterygota</taxon>
        <taxon>Diptera</taxon>
        <taxon>Nematocera</taxon>
        <taxon>Culicoidea</taxon>
        <taxon>Culicidae</taxon>
        <taxon>Anophelinae</taxon>
        <taxon>Anopheles</taxon>
    </lineage>
</organism>
<dbReference type="PANTHER" id="PTHR10044">
    <property type="entry name" value="INHIBITOR OF APOPTOSIS"/>
    <property type="match status" value="1"/>
</dbReference>
<sequence length="330" mass="38190">MESHDNTERQERTGLCNELNYNQEINRLRTYFPLWTVPYIYPEELARWGFFYTGYRDCVRCYFCHIELGGWDEHDVVIEEHLKWSPDCRLMTKRPTDNVPVDANFLDQLDTAGTGIPIQLGTAASRYNGPCNRYQPTSSHDNPEWHRQTVLNVSAPVYEPTIPHYEIGDNRLASFQEWPKCMKQTPEQMADAGFFYTGKSDVVICFCCGGQLRDWLPEYNPWVEHAKNFSGCPYLKLVKTPGFIAECQAKWYTNDVLIGRPEYPGHDVTKRKEQHEVADENCCKICYTRPFDTVFIPCGHVVACGRCAASTLNCPVCNKWYTSVQRILFT</sequence>
<dbReference type="InterPro" id="IPR050784">
    <property type="entry name" value="IAP"/>
</dbReference>
<dbReference type="VEuPathDB" id="VectorBase:AGAMI1_009210"/>
<keyword evidence="4" id="KW-0862">Zinc</keyword>
<dbReference type="Pfam" id="PF13920">
    <property type="entry name" value="zf-C3HC4_3"/>
    <property type="match status" value="1"/>
</dbReference>
<accession>Q7QJ54</accession>
<reference evidence="7" key="4">
    <citation type="journal article" date="2007" name="Genome Biol.">
        <title>Update of the Anopheles gambiae PEST genome assembly.</title>
        <authorList>
            <person name="Sharakhova M.V."/>
            <person name="Hammond M.P."/>
            <person name="Lobo N.F."/>
            <person name="Krzywinski J."/>
            <person name="Unger M.F."/>
            <person name="Hillenmeyer M.E."/>
            <person name="Bruggner R.V."/>
            <person name="Birney E."/>
            <person name="Collins F.H."/>
        </authorList>
    </citation>
    <scope>NUCLEOTIDE SEQUENCE</scope>
    <source>
        <strain evidence="7">PEST</strain>
    </source>
</reference>
<dbReference type="SMART" id="SM00184">
    <property type="entry name" value="RING"/>
    <property type="match status" value="1"/>
</dbReference>
<dbReference type="InterPro" id="IPR013083">
    <property type="entry name" value="Znf_RING/FYVE/PHD"/>
</dbReference>
<evidence type="ECO:0000256" key="4">
    <source>
        <dbReference type="ARBA" id="ARBA00022833"/>
    </source>
</evidence>
<dbReference type="GO" id="GO:0005634">
    <property type="term" value="C:nucleus"/>
    <property type="evidence" value="ECO:0000318"/>
    <property type="project" value="GO_Central"/>
</dbReference>
<dbReference type="GO" id="GO:0043066">
    <property type="term" value="P:negative regulation of apoptotic process"/>
    <property type="evidence" value="ECO:0000318"/>
    <property type="project" value="GO_Central"/>
</dbReference>
<reference evidence="7" key="5">
    <citation type="submission" date="2011-05" db="EMBL/GenBank/DDBJ databases">
        <authorList>
            <consortium name="VectorBase"/>
        </authorList>
    </citation>
    <scope>NUCLEOTIDE SEQUENCE</scope>
    <source>
        <strain evidence="7">PEST</strain>
    </source>
</reference>
<reference evidence="7" key="2">
    <citation type="submission" date="2002-03" db="EMBL/GenBank/DDBJ databases">
        <authorList>
            <consortium name="The Anopheles Genome Sequencing Consortium"/>
        </authorList>
    </citation>
    <scope>NUCLEOTIDE SEQUENCE</scope>
    <source>
        <strain evidence="7">PEST</strain>
    </source>
</reference>
<dbReference type="GO" id="GO:0031398">
    <property type="term" value="P:positive regulation of protein ubiquitination"/>
    <property type="evidence" value="ECO:0000318"/>
    <property type="project" value="GO_Central"/>
</dbReference>
<evidence type="ECO:0000256" key="1">
    <source>
        <dbReference type="ARBA" id="ARBA00006672"/>
    </source>
</evidence>
<evidence type="ECO:0000313" key="8">
    <source>
        <dbReference type="EnsemblMetazoa" id="AGAP007292-PA"/>
    </source>
</evidence>
<reference evidence="7 8" key="3">
    <citation type="journal article" date="2004" name="Trends Parasitol.">
        <title>The Anopheles gambiae genome: an update.</title>
        <authorList>
            <person name="Mongin E."/>
            <person name="Louis C."/>
            <person name="Holt R.A."/>
            <person name="Birney E."/>
            <person name="Collins F.H."/>
        </authorList>
    </citation>
    <scope>NUCLEOTIDE SEQUENCE</scope>
    <source>
        <strain evidence="7 8">PEST</strain>
    </source>
</reference>
<dbReference type="GO" id="GO:0043027">
    <property type="term" value="F:cysteine-type endopeptidase inhibitor activity involved in apoptotic process"/>
    <property type="evidence" value="ECO:0000318"/>
    <property type="project" value="GO_Central"/>
</dbReference>
<dbReference type="HOGENOM" id="CLU_016347_1_0_1"/>
<dbReference type="InterPro" id="IPR001841">
    <property type="entry name" value="Znf_RING"/>
</dbReference>
<dbReference type="Proteomes" id="UP000007062">
    <property type="component" value="Chromosome 2L"/>
</dbReference>
<dbReference type="PaxDb" id="7165-AGAP007292-PA"/>
<dbReference type="Gene3D" id="1.10.1170.10">
    <property type="entry name" value="Inhibitor Of Apoptosis Protein (2mihbC-IAP-1), Chain A"/>
    <property type="match status" value="2"/>
</dbReference>
<name>Q7QJ54_ANOGA</name>
<evidence type="ECO:0000259" key="6">
    <source>
        <dbReference type="PROSITE" id="PS50089"/>
    </source>
</evidence>
<dbReference type="Gene3D" id="3.30.40.10">
    <property type="entry name" value="Zinc/RING finger domain, C3HC4 (zinc finger)"/>
    <property type="match status" value="1"/>
</dbReference>
<dbReference type="PROSITE" id="PS50143">
    <property type="entry name" value="BIR_REPEAT_2"/>
    <property type="match status" value="2"/>
</dbReference>
<dbReference type="eggNOG" id="KOG1101">
    <property type="taxonomic scope" value="Eukaryota"/>
</dbReference>
<dbReference type="AlphaFoldDB" id="Q7QJ54"/>
<gene>
    <name evidence="7" type="primary">IAP3</name>
    <name evidence="7" type="ORF">AgaP_AGAP007292</name>
</gene>
<comment type="similarity">
    <text evidence="1">Belongs to the IAP family.</text>
</comment>
<protein>
    <submittedName>
        <fullName evidence="7">AGAP007292-PA</fullName>
    </submittedName>
</protein>
<keyword evidence="9" id="KW-1185">Reference proteome</keyword>
<dbReference type="VEuPathDB" id="VectorBase:AGAP007292"/>
<reference evidence="8" key="6">
    <citation type="submission" date="2021-01" db="UniProtKB">
        <authorList>
            <consortium name="EnsemblMetazoa"/>
        </authorList>
    </citation>
    <scope>IDENTIFICATION</scope>
    <source>
        <strain evidence="8">PEST</strain>
    </source>
</reference>
<dbReference type="SUPFAM" id="SSF57924">
    <property type="entry name" value="Inhibitor of apoptosis (IAP) repeat"/>
    <property type="match status" value="2"/>
</dbReference>
<dbReference type="PANTHER" id="PTHR10044:SF174">
    <property type="entry name" value="DEATH-ASSOCIATED INHIBITOR OF APOPTOSIS 1"/>
    <property type="match status" value="1"/>
</dbReference>
<reference evidence="7 9" key="1">
    <citation type="journal article" date="2002" name="Science">
        <title>The genome sequence of the malaria mosquito Anopheles gambiae.</title>
        <authorList>
            <person name="Holt R.A."/>
            <person name="Subramanian G.M."/>
            <person name="Halpern A."/>
            <person name="Sutton G.G."/>
            <person name="Charlab R."/>
            <person name="Nusskern D.R."/>
            <person name="Wincker P."/>
            <person name="Clark A.G."/>
            <person name="Ribeiro J.M."/>
            <person name="Wides R."/>
            <person name="Salzberg S.L."/>
            <person name="Loftus B."/>
            <person name="Yandell M."/>
            <person name="Majoros W.H."/>
            <person name="Rusch D.B."/>
            <person name="Lai Z."/>
            <person name="Kraft C.L."/>
            <person name="Abril J.F."/>
            <person name="Anthouard V."/>
            <person name="Arensburger P."/>
            <person name="Atkinson P.W."/>
            <person name="Baden H."/>
            <person name="de Berardinis V."/>
            <person name="Baldwin D."/>
            <person name="Benes V."/>
            <person name="Biedler J."/>
            <person name="Blass C."/>
            <person name="Bolanos R."/>
            <person name="Boscus D."/>
            <person name="Barnstead M."/>
            <person name="Cai S."/>
            <person name="Center A."/>
            <person name="Chaturverdi K."/>
            <person name="Christophides G.K."/>
            <person name="Chrystal M.A."/>
            <person name="Clamp M."/>
            <person name="Cravchik A."/>
            <person name="Curwen V."/>
            <person name="Dana A."/>
            <person name="Delcher A."/>
            <person name="Dew I."/>
            <person name="Evans C.A."/>
            <person name="Flanigan M."/>
            <person name="Grundschober-Freimoser A."/>
            <person name="Friedli L."/>
            <person name="Gu Z."/>
            <person name="Guan P."/>
            <person name="Guigo R."/>
            <person name="Hillenmeyer M.E."/>
            <person name="Hladun S.L."/>
            <person name="Hogan J.R."/>
            <person name="Hong Y.S."/>
            <person name="Hoover J."/>
            <person name="Jaillon O."/>
            <person name="Ke Z."/>
            <person name="Kodira C."/>
            <person name="Kokoza E."/>
            <person name="Koutsos A."/>
            <person name="Letunic I."/>
            <person name="Levitsky A."/>
            <person name="Liang Y."/>
            <person name="Lin J.J."/>
            <person name="Lobo N.F."/>
            <person name="Lopez J.R."/>
            <person name="Malek J.A."/>
            <person name="McIntosh T.C."/>
            <person name="Meister S."/>
            <person name="Miller J."/>
            <person name="Mobarry C."/>
            <person name="Mongin E."/>
            <person name="Murphy S.D."/>
            <person name="O'Brochta D.A."/>
            <person name="Pfannkoch C."/>
            <person name="Qi R."/>
            <person name="Regier M.A."/>
            <person name="Remington K."/>
            <person name="Shao H."/>
            <person name="Sharakhova M.V."/>
            <person name="Sitter C.D."/>
            <person name="Shetty J."/>
            <person name="Smith T.J."/>
            <person name="Strong R."/>
            <person name="Sun J."/>
            <person name="Thomasova D."/>
            <person name="Ton L.Q."/>
            <person name="Topalis P."/>
            <person name="Tu Z."/>
            <person name="Unger M.F."/>
            <person name="Walenz B."/>
            <person name="Wang A."/>
            <person name="Wang J."/>
            <person name="Wang M."/>
            <person name="Wang X."/>
            <person name="Woodford K.J."/>
            <person name="Wortman J.R."/>
            <person name="Wu M."/>
            <person name="Yao A."/>
            <person name="Zdobnov E.M."/>
            <person name="Zhang H."/>
            <person name="Zhao Q."/>
            <person name="Zhao S."/>
            <person name="Zhu S.C."/>
            <person name="Zhimulev I."/>
            <person name="Coluzzi M."/>
            <person name="della Torre A."/>
            <person name="Roth C.W."/>
            <person name="Louis C."/>
            <person name="Kalush F."/>
            <person name="Mural R.J."/>
            <person name="Myers E.W."/>
            <person name="Adams M.D."/>
            <person name="Smith H.O."/>
            <person name="Broder S."/>
            <person name="Gardner M.J."/>
            <person name="Fraser C.M."/>
            <person name="Birney E."/>
            <person name="Bork P."/>
            <person name="Brey P.T."/>
            <person name="Venter J.C."/>
            <person name="Weissenbach J."/>
            <person name="Kafatos F.C."/>
            <person name="Collins F.H."/>
            <person name="Hoffman S.L."/>
        </authorList>
    </citation>
    <scope>NUCLEOTIDE SEQUENCE [LARGE SCALE GENOMIC DNA]</scope>
    <source>
        <strain evidence="7 9">PEST</strain>
    </source>
</reference>
<dbReference type="PROSITE" id="PS50089">
    <property type="entry name" value="ZF_RING_2"/>
    <property type="match status" value="1"/>
</dbReference>
<dbReference type="EnsemblMetazoa" id="AGAP007292-RA">
    <property type="protein sequence ID" value="AGAP007292-PA"/>
    <property type="gene ID" value="AGAP007292"/>
</dbReference>
<dbReference type="VEuPathDB" id="VectorBase:AGAMI1_001574"/>
<dbReference type="GO" id="GO:0051726">
    <property type="term" value="P:regulation of cell cycle"/>
    <property type="evidence" value="ECO:0000318"/>
    <property type="project" value="GO_Central"/>
</dbReference>
<dbReference type="Pfam" id="PF00653">
    <property type="entry name" value="BIR"/>
    <property type="match status" value="2"/>
</dbReference>
<evidence type="ECO:0000256" key="2">
    <source>
        <dbReference type="ARBA" id="ARBA00022723"/>
    </source>
</evidence>
<feature type="domain" description="RING-type" evidence="6">
    <location>
        <begin position="283"/>
        <end position="318"/>
    </location>
</feature>
<dbReference type="EMBL" id="AAAB01008807">
    <property type="protein sequence ID" value="EAA04309.2"/>
    <property type="molecule type" value="Genomic_DNA"/>
</dbReference>
<dbReference type="InterPro" id="IPR001370">
    <property type="entry name" value="BIR_rpt"/>
</dbReference>